<dbReference type="GO" id="GO:0031412">
    <property type="term" value="P:gas vesicle organization"/>
    <property type="evidence" value="ECO:0007669"/>
    <property type="project" value="InterPro"/>
</dbReference>
<keyword evidence="1" id="KW-0304">Gas vesicle</keyword>
<gene>
    <name evidence="4" type="ORF">KKC1_30950</name>
</gene>
<evidence type="ECO:0000256" key="1">
    <source>
        <dbReference type="ARBA" id="ARBA00022987"/>
    </source>
</evidence>
<dbReference type="InterPro" id="IPR009430">
    <property type="entry name" value="GvpL/GvpF"/>
</dbReference>
<evidence type="ECO:0008006" key="6">
    <source>
        <dbReference type="Google" id="ProtNLM"/>
    </source>
</evidence>
<dbReference type="PANTHER" id="PTHR36852:SF1">
    <property type="entry name" value="PROTEIN GVPL 2"/>
    <property type="match status" value="1"/>
</dbReference>
<dbReference type="RefSeq" id="WP_192868253.1">
    <property type="nucleotide sequence ID" value="NZ_BDGJ01000195.1"/>
</dbReference>
<evidence type="ECO:0000256" key="2">
    <source>
        <dbReference type="ARBA" id="ARBA00035108"/>
    </source>
</evidence>
<organism evidence="4 5">
    <name type="scientific">Calderihabitans maritimus</name>
    <dbReference type="NCBI Taxonomy" id="1246530"/>
    <lineage>
        <taxon>Bacteria</taxon>
        <taxon>Bacillati</taxon>
        <taxon>Bacillota</taxon>
        <taxon>Clostridia</taxon>
        <taxon>Neomoorellales</taxon>
        <taxon>Calderihabitantaceae</taxon>
        <taxon>Calderihabitans</taxon>
    </lineage>
</organism>
<keyword evidence="5" id="KW-1185">Reference proteome</keyword>
<reference evidence="5" key="1">
    <citation type="journal article" date="2017" name="Appl. Environ. Microbiol.">
        <title>Genomic Analysis of Calderihabitans maritimus KKC1, a Thermophilic, Hydrogenogenic, Carboxydotrophic Bacterium Isolated from Marine Sediment.</title>
        <authorList>
            <person name="Omae K."/>
            <person name="Yoneda Y."/>
            <person name="Fukuyama Y."/>
            <person name="Yoshida T."/>
            <person name="Sako Y."/>
        </authorList>
    </citation>
    <scope>NUCLEOTIDE SEQUENCE [LARGE SCALE GENOMIC DNA]</scope>
    <source>
        <strain evidence="5">KKC1</strain>
    </source>
</reference>
<comment type="similarity">
    <text evidence="3">Belongs to the gas vesicle GvpF/GvpL family.</text>
</comment>
<dbReference type="Pfam" id="PF06386">
    <property type="entry name" value="GvpL_GvpF"/>
    <property type="match status" value="1"/>
</dbReference>
<evidence type="ECO:0000256" key="3">
    <source>
        <dbReference type="ARBA" id="ARBA00035643"/>
    </source>
</evidence>
<proteinExistence type="inferred from homology"/>
<comment type="subcellular location">
    <subcellularLocation>
        <location evidence="2">Gas vesicle</location>
    </subcellularLocation>
</comment>
<dbReference type="PANTHER" id="PTHR36852">
    <property type="entry name" value="PROTEIN GVPL 2"/>
    <property type="match status" value="1"/>
</dbReference>
<sequence>MSLGVYLYCIVKSSQYFVIQHRGMHGRDIYSIPYRSLEAIVSDLAGRTVDIREENILLHDQVVEEAMQHGTVLPVRFGTVFHGREMVVSLLRKYYSMFERKLSELEDKVEFGLKIIWPGEQLKAKINAEQQNSQLWTNQTESTPGKQYLLKKLREYRIQRSLEEQADKLIGDIDAELRLYAEAGRLSKLRTERLLLDAVYLVRKEQYKNYQEKVEQIKQKFPSLKFLSSGPWPPYNFAGFEQPLSIGDSVSLP</sequence>
<evidence type="ECO:0000313" key="5">
    <source>
        <dbReference type="Proteomes" id="UP000197032"/>
    </source>
</evidence>
<protein>
    <recommendedName>
        <fullName evidence="6">Gas vesicle synthesis GvpLGvpF</fullName>
    </recommendedName>
</protein>
<dbReference type="GO" id="GO:0031411">
    <property type="term" value="C:gas vesicle"/>
    <property type="evidence" value="ECO:0007669"/>
    <property type="project" value="UniProtKB-SubCell"/>
</dbReference>
<accession>A0A1Z5HXD9</accession>
<evidence type="ECO:0000313" key="4">
    <source>
        <dbReference type="EMBL" id="GAW93975.1"/>
    </source>
</evidence>
<name>A0A1Z5HXD9_9FIRM</name>
<comment type="caution">
    <text evidence="4">The sequence shown here is derived from an EMBL/GenBank/DDBJ whole genome shotgun (WGS) entry which is preliminary data.</text>
</comment>
<dbReference type="Proteomes" id="UP000197032">
    <property type="component" value="Unassembled WGS sequence"/>
</dbReference>
<dbReference type="AlphaFoldDB" id="A0A1Z5HXD9"/>
<dbReference type="EMBL" id="BDGJ01000195">
    <property type="protein sequence ID" value="GAW93975.1"/>
    <property type="molecule type" value="Genomic_DNA"/>
</dbReference>